<proteinExistence type="predicted"/>
<evidence type="ECO:0000313" key="1">
    <source>
        <dbReference type="EMBL" id="KAI0029113.1"/>
    </source>
</evidence>
<accession>A0ACB8QBD0</accession>
<keyword evidence="2" id="KW-1185">Reference proteome</keyword>
<comment type="caution">
    <text evidence="1">The sequence shown here is derived from an EMBL/GenBank/DDBJ whole genome shotgun (WGS) entry which is preliminary data.</text>
</comment>
<name>A0ACB8QBD0_9AGAM</name>
<dbReference type="Proteomes" id="UP000814128">
    <property type="component" value="Unassembled WGS sequence"/>
</dbReference>
<dbReference type="EMBL" id="MU273698">
    <property type="protein sequence ID" value="KAI0029113.1"/>
    <property type="molecule type" value="Genomic_DNA"/>
</dbReference>
<organism evidence="1 2">
    <name type="scientific">Vararia minispora EC-137</name>
    <dbReference type="NCBI Taxonomy" id="1314806"/>
    <lineage>
        <taxon>Eukaryota</taxon>
        <taxon>Fungi</taxon>
        <taxon>Dikarya</taxon>
        <taxon>Basidiomycota</taxon>
        <taxon>Agaricomycotina</taxon>
        <taxon>Agaricomycetes</taxon>
        <taxon>Russulales</taxon>
        <taxon>Lachnocladiaceae</taxon>
        <taxon>Vararia</taxon>
    </lineage>
</organism>
<evidence type="ECO:0000313" key="2">
    <source>
        <dbReference type="Proteomes" id="UP000814128"/>
    </source>
</evidence>
<reference evidence="1" key="2">
    <citation type="journal article" date="2022" name="New Phytol.">
        <title>Evolutionary transition to the ectomycorrhizal habit in the genomes of a hyperdiverse lineage of mushroom-forming fungi.</title>
        <authorList>
            <person name="Looney B."/>
            <person name="Miyauchi S."/>
            <person name="Morin E."/>
            <person name="Drula E."/>
            <person name="Courty P.E."/>
            <person name="Kohler A."/>
            <person name="Kuo A."/>
            <person name="LaButti K."/>
            <person name="Pangilinan J."/>
            <person name="Lipzen A."/>
            <person name="Riley R."/>
            <person name="Andreopoulos W."/>
            <person name="He G."/>
            <person name="Johnson J."/>
            <person name="Nolan M."/>
            <person name="Tritt A."/>
            <person name="Barry K.W."/>
            <person name="Grigoriev I.V."/>
            <person name="Nagy L.G."/>
            <person name="Hibbett D."/>
            <person name="Henrissat B."/>
            <person name="Matheny P.B."/>
            <person name="Labbe J."/>
            <person name="Martin F.M."/>
        </authorList>
    </citation>
    <scope>NUCLEOTIDE SEQUENCE</scope>
    <source>
        <strain evidence="1">EC-137</strain>
    </source>
</reference>
<reference evidence="1" key="1">
    <citation type="submission" date="2021-02" db="EMBL/GenBank/DDBJ databases">
        <authorList>
            <consortium name="DOE Joint Genome Institute"/>
            <person name="Ahrendt S."/>
            <person name="Looney B.P."/>
            <person name="Miyauchi S."/>
            <person name="Morin E."/>
            <person name="Drula E."/>
            <person name="Courty P.E."/>
            <person name="Chicoki N."/>
            <person name="Fauchery L."/>
            <person name="Kohler A."/>
            <person name="Kuo A."/>
            <person name="Labutti K."/>
            <person name="Pangilinan J."/>
            <person name="Lipzen A."/>
            <person name="Riley R."/>
            <person name="Andreopoulos W."/>
            <person name="He G."/>
            <person name="Johnson J."/>
            <person name="Barry K.W."/>
            <person name="Grigoriev I.V."/>
            <person name="Nagy L."/>
            <person name="Hibbett D."/>
            <person name="Henrissat B."/>
            <person name="Matheny P.B."/>
            <person name="Labbe J."/>
            <person name="Martin F."/>
        </authorList>
    </citation>
    <scope>NUCLEOTIDE SEQUENCE</scope>
    <source>
        <strain evidence="1">EC-137</strain>
    </source>
</reference>
<protein>
    <submittedName>
        <fullName evidence="1">Uncharacterized protein</fullName>
    </submittedName>
</protein>
<sequence>MDRPDHRRDDHPPASAPAHDGSLSLRPPPSQNVFSRLHALFPPLSQSAIPSPSPSIESPSSFSGLPPPPPKALKVRILTWNMHESLPKVRPMSVLDVDAPRRGGVPAPHCHGDLTELLGAVPAYAPRLPLNDPHAFPYLPEDGEHPYHLVVVAGQECPTLSGIPMGLGAGFKLNDKERKKEKLKDKDREKVLDRDEDEREKDEREGPWEQPQRLLKEIDEELPHAPSTTGWTAVLESWFCHGEPLPSPLAAKRRDSTPADVVERAFSTGDIQRKSGARVSFVPGRERKGPYEMLVKERMMGLYLVVFVHRDARHLVQGTSRAAVTAGLIGGRVGNKGGVGISLRMADSTFLFLNAHLAAHEGRLPNRLANMAKIKAELSVDDFLPAGDPRALSEDVTDRFDYTFLCGDLNFRLDISRLHADWLISRGEFAQALAFDQLYNIMRNGQAFVGFAEATINFPPTFKYDVLRTLRHRRKRSGGARISILEASHDGRRGASDPGAPLHDADARASSASPAPKDEKDDAECERERSADLSSDSEDPDGEVISIVSSGTTLSKKTADMDRDGGECSDSSSECGVPAPAHKPALARTRGLVRNISAKAAREAKRRWQELLTPSSASFALSRPRTPISAGRSPSFPESASAVDSGSRGGGSSPGGRRPRSTKSRRSAATAAAADDEDDEADRGVYDSSSKQRVPSWCDRILFKSTVRVPDAHELPHIPRTAVGTFLAHAWRSFSRSRRNSAASAASVPLSLRVDAPELERERGSPSPSRSGSPYPRPSGSSPPPRRRRPRPLSIDISAPVPTPRRALPRSRSHTALSERAAVSPPLTSPSPSPPPITTHPPAHTTPSRAHTSPTPALHQHPQPHTAPAWKLPFLPFLGPAPPPAATTLQPPRGRRRGDVVCFAYRTLDDRGMRRLEGRSDHRPVIGSYVVYL</sequence>
<gene>
    <name evidence="1" type="ORF">K488DRAFT_89071</name>
</gene>